<dbReference type="EMBL" id="PZQS01000001">
    <property type="protein sequence ID" value="PVD38286.1"/>
    <property type="molecule type" value="Genomic_DNA"/>
</dbReference>
<reference evidence="1 2" key="1">
    <citation type="submission" date="2018-04" db="EMBL/GenBank/DDBJ databases">
        <title>The genome of golden apple snail Pomacea canaliculata provides insight into stress tolerance and invasive adaptation.</title>
        <authorList>
            <person name="Liu C."/>
            <person name="Liu B."/>
            <person name="Ren Y."/>
            <person name="Zhang Y."/>
            <person name="Wang H."/>
            <person name="Li S."/>
            <person name="Jiang F."/>
            <person name="Yin L."/>
            <person name="Zhang G."/>
            <person name="Qian W."/>
            <person name="Fan W."/>
        </authorList>
    </citation>
    <scope>NUCLEOTIDE SEQUENCE [LARGE SCALE GENOMIC DNA]</scope>
    <source>
        <strain evidence="1">SZHN2017</strain>
        <tissue evidence="1">Muscle</tissue>
    </source>
</reference>
<organism evidence="1 2">
    <name type="scientific">Pomacea canaliculata</name>
    <name type="common">Golden apple snail</name>
    <dbReference type="NCBI Taxonomy" id="400727"/>
    <lineage>
        <taxon>Eukaryota</taxon>
        <taxon>Metazoa</taxon>
        <taxon>Spiralia</taxon>
        <taxon>Lophotrochozoa</taxon>
        <taxon>Mollusca</taxon>
        <taxon>Gastropoda</taxon>
        <taxon>Caenogastropoda</taxon>
        <taxon>Architaenioglossa</taxon>
        <taxon>Ampullarioidea</taxon>
        <taxon>Ampullariidae</taxon>
        <taxon>Pomacea</taxon>
    </lineage>
</organism>
<dbReference type="AlphaFoldDB" id="A0A2T7PXY2"/>
<accession>A0A2T7PXY2</accession>
<comment type="caution">
    <text evidence="1">The sequence shown here is derived from an EMBL/GenBank/DDBJ whole genome shotgun (WGS) entry which is preliminary data.</text>
</comment>
<protein>
    <submittedName>
        <fullName evidence="1">Uncharacterized protein</fullName>
    </submittedName>
</protein>
<evidence type="ECO:0000313" key="1">
    <source>
        <dbReference type="EMBL" id="PVD38286.1"/>
    </source>
</evidence>
<evidence type="ECO:0000313" key="2">
    <source>
        <dbReference type="Proteomes" id="UP000245119"/>
    </source>
</evidence>
<proteinExistence type="predicted"/>
<gene>
    <name evidence="1" type="ORF">C0Q70_00897</name>
</gene>
<keyword evidence="2" id="KW-1185">Reference proteome</keyword>
<name>A0A2T7PXY2_POMCA</name>
<dbReference type="Proteomes" id="UP000245119">
    <property type="component" value="Linkage Group LG1"/>
</dbReference>
<dbReference type="OrthoDB" id="6144164at2759"/>
<sequence length="389" mass="42533">MSVELTTAQLQEKLCQMGNLSEDVSAQQLEKGNSLGDILLNSSNCQYKCQQQAQQHDEGDSGSLGTDCPTSPRITWLEMRDTRAICGISLDDVDQLPATAAIESWQAAFMEANCENLKAAQAIAEKYRLVLTYVTKTGITKTNVAQLGPQAIVNTDLTELRALDTDGKKTVVQLMGRQPLYDASADWNKQMLGYAYDAYLSVWQCQCRDQLYDCSGLRILAMLSELNQLQAADALGHFGCGANPGACPELSQSDLLTLQQVMVSKTNKLVEAVKDREESVDMREGQWKKSALSDADKQGLIDIVTCGLLKALDARARYRAQTPSSTPATRRKRSTDILILDTKSNVLTVQQINDLNTTDFDNCAETLGTATGWSLEQKAALIGKAKQAS</sequence>